<dbReference type="Gene3D" id="2.30.29.30">
    <property type="entry name" value="Pleckstrin-homology domain (PH domain)/Phosphotyrosine-binding domain (PTB)"/>
    <property type="match status" value="1"/>
</dbReference>
<organism evidence="15 16">
    <name type="scientific">Cudoniella acicularis</name>
    <dbReference type="NCBI Taxonomy" id="354080"/>
    <lineage>
        <taxon>Eukaryota</taxon>
        <taxon>Fungi</taxon>
        <taxon>Dikarya</taxon>
        <taxon>Ascomycota</taxon>
        <taxon>Pezizomycotina</taxon>
        <taxon>Leotiomycetes</taxon>
        <taxon>Helotiales</taxon>
        <taxon>Tricladiaceae</taxon>
        <taxon>Cudoniella</taxon>
    </lineage>
</organism>
<evidence type="ECO:0000313" key="15">
    <source>
        <dbReference type="EMBL" id="KAF4627624.1"/>
    </source>
</evidence>
<accession>A0A8H4RFB3</accession>
<evidence type="ECO:0000256" key="1">
    <source>
        <dbReference type="ARBA" id="ARBA00004398"/>
    </source>
</evidence>
<keyword evidence="4" id="KW-0813">Transport</keyword>
<dbReference type="GO" id="GO:0006893">
    <property type="term" value="P:Golgi to plasma membrane transport"/>
    <property type="evidence" value="ECO:0007669"/>
    <property type="project" value="TreeGrafter"/>
</dbReference>
<evidence type="ECO:0000256" key="7">
    <source>
        <dbReference type="ARBA" id="ARBA00023054"/>
    </source>
</evidence>
<dbReference type="Proteomes" id="UP000566819">
    <property type="component" value="Unassembled WGS sequence"/>
</dbReference>
<comment type="function">
    <text evidence="9">Involved in the secretory pathway as part of the exocyst complex which tethers secretory vesicles to the sites of exocytosis. Plays a role in both the assembly of the exocyst and the polarization of this complex to specific sites of the plasma membrane for exocytosis. Also involved in assembly of the spliceosome.</text>
</comment>
<evidence type="ECO:0000256" key="5">
    <source>
        <dbReference type="ARBA" id="ARBA00022483"/>
    </source>
</evidence>
<dbReference type="Gene3D" id="1.20.58.1210">
    <property type="entry name" value="Exo84p, N-terminal helical domain"/>
    <property type="match status" value="1"/>
</dbReference>
<keyword evidence="5" id="KW-0268">Exocytosis</keyword>
<proteinExistence type="inferred from homology"/>
<dbReference type="GO" id="GO:0006887">
    <property type="term" value="P:exocytosis"/>
    <property type="evidence" value="ECO:0007669"/>
    <property type="project" value="UniProtKB-KW"/>
</dbReference>
<evidence type="ECO:0000256" key="6">
    <source>
        <dbReference type="ARBA" id="ARBA00022927"/>
    </source>
</evidence>
<dbReference type="InterPro" id="IPR011993">
    <property type="entry name" value="PH-like_dom_sf"/>
</dbReference>
<evidence type="ECO:0000256" key="3">
    <source>
        <dbReference type="ARBA" id="ARBA00021269"/>
    </source>
</evidence>
<gene>
    <name evidence="15" type="ORF">G7Y89_g10531</name>
</gene>
<dbReference type="InterPro" id="IPR033961">
    <property type="entry name" value="Exo84"/>
</dbReference>
<dbReference type="PANTHER" id="PTHR21426">
    <property type="entry name" value="EXOCYST COMPLEX COMPONENT 8"/>
    <property type="match status" value="1"/>
</dbReference>
<dbReference type="Pfam" id="PF25345">
    <property type="entry name" value="PH_EXO84"/>
    <property type="match status" value="1"/>
</dbReference>
<evidence type="ECO:0000256" key="8">
    <source>
        <dbReference type="ARBA" id="ARBA00023329"/>
    </source>
</evidence>
<dbReference type="InterPro" id="IPR032403">
    <property type="entry name" value="Exo84_C"/>
</dbReference>
<dbReference type="FunFam" id="2.30.29.30:FF:000264">
    <property type="entry name" value="Potential exocyst complex component Exo84"/>
    <property type="match status" value="1"/>
</dbReference>
<evidence type="ECO:0000256" key="12">
    <source>
        <dbReference type="SAM" id="Coils"/>
    </source>
</evidence>
<keyword evidence="6" id="KW-0653">Protein transport</keyword>
<sequence>MSDSKGISLRTKRKGRPTIGAPQQISGPVPLTGGAPRSNGGKSAFEAPPPPRPQASGKTSDLVKKRYSTRFNNLPSDYDATAPPIPSLPSLPNQYASSNDRRGPSPGKGPSLAVDIKALRDPNLRPDRYIAGMLGNASEQDIDEYQSALKKMRNRTSVDLQQNVYQNRTQFIKISKEAEKLKGEMRALRNLMSDLKANTTALRTASSQAPASNDFDTGFPSTLSKRDKRSSVADRTAMWNSQLQALWKTVEGSQKFLPALPGRHVVQNAGLWIELDNATWKSRRAMQIILLNDHLLIASRKKRKVEGKSADQRQAPSKLVADRCWPLLDIEMVDLAGTSESSSGRNKVADAIMIRGVGQESFTYRTEKPDDNDKTSLMMNFRKAVEELRKSLRSEMESSNKAKETINYFASRDPGLLKKTELLETLSDIKDMLIEVDGKQQNLRWVESQVDELDIDIALQRFDLAVQRVEKLNALARSLKSNAVAQDFISFKADERATKLAGLITRELVDTHNELKKTKRNVSWLARLGFEDRAREAYLEARSKTIHKRSRQCIFEGNLHQYIWELSFVYFTIIRNTVSTFQTCFPPLLMSACVKWAKEQVDAFNTILARQLSSTERGGPVWTDCMNQAKDHAKMLSEVGLDFKSLIGRDPSEQGSNGPLGLGLA</sequence>
<dbReference type="Pfam" id="PF08700">
    <property type="entry name" value="VPS51_Exo84_N"/>
    <property type="match status" value="1"/>
</dbReference>
<keyword evidence="16" id="KW-1185">Reference proteome</keyword>
<dbReference type="GO" id="GO:0000145">
    <property type="term" value="C:exocyst"/>
    <property type="evidence" value="ECO:0007669"/>
    <property type="project" value="InterPro"/>
</dbReference>
<evidence type="ECO:0000256" key="9">
    <source>
        <dbReference type="ARBA" id="ARBA00057052"/>
    </source>
</evidence>
<keyword evidence="7 12" id="KW-0175">Coiled coil</keyword>
<evidence type="ECO:0000256" key="13">
    <source>
        <dbReference type="SAM" id="MobiDB-lite"/>
    </source>
</evidence>
<keyword evidence="8" id="KW-0968">Cytoplasmic vesicle</keyword>
<feature type="region of interest" description="Disordered" evidence="13">
    <location>
        <begin position="1"/>
        <end position="113"/>
    </location>
</feature>
<evidence type="ECO:0000256" key="11">
    <source>
        <dbReference type="ARBA" id="ARBA00071741"/>
    </source>
</evidence>
<evidence type="ECO:0000256" key="2">
    <source>
        <dbReference type="ARBA" id="ARBA00007210"/>
    </source>
</evidence>
<dbReference type="InterPro" id="IPR042561">
    <property type="entry name" value="Exo84_C_1"/>
</dbReference>
<name>A0A8H4RFB3_9HELO</name>
<dbReference type="Gene3D" id="1.20.58.1220">
    <property type="entry name" value="Exo84p, C-terminal helical domain"/>
    <property type="match status" value="1"/>
</dbReference>
<comment type="caution">
    <text evidence="15">The sequence shown here is derived from an EMBL/GenBank/DDBJ whole genome shotgun (WGS) entry which is preliminary data.</text>
</comment>
<protein>
    <recommendedName>
        <fullName evidence="3">Exocyst complex component EXO84</fullName>
    </recommendedName>
    <alternativeName>
        <fullName evidence="11">Exocyst complex component exo84</fullName>
    </alternativeName>
</protein>
<dbReference type="GO" id="GO:0015031">
    <property type="term" value="P:protein transport"/>
    <property type="evidence" value="ECO:0007669"/>
    <property type="project" value="UniProtKB-KW"/>
</dbReference>
<dbReference type="EMBL" id="JAAMPI010000937">
    <property type="protein sequence ID" value="KAF4627624.1"/>
    <property type="molecule type" value="Genomic_DNA"/>
</dbReference>
<dbReference type="InterPro" id="IPR042560">
    <property type="entry name" value="Exo84_C_2"/>
</dbReference>
<feature type="compositionally biased region" description="Polar residues" evidence="13">
    <location>
        <begin position="202"/>
        <end position="223"/>
    </location>
</feature>
<dbReference type="InterPro" id="IPR016159">
    <property type="entry name" value="Cullin_repeat-like_dom_sf"/>
</dbReference>
<comment type="subcellular location">
    <subcellularLocation>
        <location evidence="1">Cytoplasmic vesicle</location>
        <location evidence="1">Secretory vesicle</location>
    </subcellularLocation>
</comment>
<dbReference type="OrthoDB" id="642193at2759"/>
<evidence type="ECO:0000313" key="16">
    <source>
        <dbReference type="Proteomes" id="UP000566819"/>
    </source>
</evidence>
<dbReference type="PANTHER" id="PTHR21426:SF12">
    <property type="entry name" value="EXOCYST COMPLEX COMPONENT 8"/>
    <property type="match status" value="1"/>
</dbReference>
<feature type="coiled-coil region" evidence="12">
    <location>
        <begin position="135"/>
        <end position="198"/>
    </location>
</feature>
<dbReference type="SUPFAM" id="SSF74788">
    <property type="entry name" value="Cullin repeat-like"/>
    <property type="match status" value="1"/>
</dbReference>
<feature type="region of interest" description="Disordered" evidence="13">
    <location>
        <begin position="202"/>
        <end position="227"/>
    </location>
</feature>
<dbReference type="GO" id="GO:0030133">
    <property type="term" value="C:transport vesicle"/>
    <property type="evidence" value="ECO:0007669"/>
    <property type="project" value="UniProtKB-SubCell"/>
</dbReference>
<evidence type="ECO:0000259" key="14">
    <source>
        <dbReference type="Pfam" id="PF16528"/>
    </source>
</evidence>
<dbReference type="Pfam" id="PF16528">
    <property type="entry name" value="Exo84_C"/>
    <property type="match status" value="1"/>
</dbReference>
<evidence type="ECO:0000256" key="4">
    <source>
        <dbReference type="ARBA" id="ARBA00022448"/>
    </source>
</evidence>
<comment type="similarity">
    <text evidence="2">Belongs to the EXO84 family.</text>
</comment>
<dbReference type="AlphaFoldDB" id="A0A8H4RFB3"/>
<feature type="domain" description="Exocyst component Exo84 C-terminal" evidence="14">
    <location>
        <begin position="444"/>
        <end position="644"/>
    </location>
</feature>
<comment type="subunit">
    <text evidence="10">Component of the exocyst complex.</text>
</comment>
<reference evidence="15 16" key="1">
    <citation type="submission" date="2020-03" db="EMBL/GenBank/DDBJ databases">
        <title>Draft Genome Sequence of Cudoniella acicularis.</title>
        <authorList>
            <person name="Buettner E."/>
            <person name="Kellner H."/>
        </authorList>
    </citation>
    <scope>NUCLEOTIDE SEQUENCE [LARGE SCALE GENOMIC DNA]</scope>
    <source>
        <strain evidence="15 16">DSM 108380</strain>
    </source>
</reference>
<evidence type="ECO:0000256" key="10">
    <source>
        <dbReference type="ARBA" id="ARBA00065378"/>
    </source>
</evidence>